<organism evidence="2 3">
    <name type="scientific">Diacronema lutheri</name>
    <name type="common">Unicellular marine alga</name>
    <name type="synonym">Monochrysis lutheri</name>
    <dbReference type="NCBI Taxonomy" id="2081491"/>
    <lineage>
        <taxon>Eukaryota</taxon>
        <taxon>Haptista</taxon>
        <taxon>Haptophyta</taxon>
        <taxon>Pavlovophyceae</taxon>
        <taxon>Pavlovales</taxon>
        <taxon>Pavlovaceae</taxon>
        <taxon>Diacronema</taxon>
    </lineage>
</organism>
<dbReference type="InterPro" id="IPR040174">
    <property type="entry name" value="RNLS"/>
</dbReference>
<evidence type="ECO:0000313" key="3">
    <source>
        <dbReference type="Proteomes" id="UP000751190"/>
    </source>
</evidence>
<dbReference type="PANTHER" id="PTHR23357">
    <property type="entry name" value="RENALASE"/>
    <property type="match status" value="1"/>
</dbReference>
<name>A0A8J5XWE8_DIALT</name>
<dbReference type="OrthoDB" id="2161133at2759"/>
<feature type="domain" description="Amine oxidase" evidence="1">
    <location>
        <begin position="315"/>
        <end position="394"/>
    </location>
</feature>
<dbReference type="SUPFAM" id="SSF51905">
    <property type="entry name" value="FAD/NAD(P)-binding domain"/>
    <property type="match status" value="1"/>
</dbReference>
<dbReference type="InterPro" id="IPR036188">
    <property type="entry name" value="FAD/NAD-bd_sf"/>
</dbReference>
<evidence type="ECO:0000259" key="1">
    <source>
        <dbReference type="Pfam" id="PF01593"/>
    </source>
</evidence>
<dbReference type="GO" id="GO:0005576">
    <property type="term" value="C:extracellular region"/>
    <property type="evidence" value="ECO:0007669"/>
    <property type="project" value="TreeGrafter"/>
</dbReference>
<dbReference type="Pfam" id="PF13450">
    <property type="entry name" value="NAD_binding_8"/>
    <property type="match status" value="1"/>
</dbReference>
<gene>
    <name evidence="2" type="ORF">KFE25_006816</name>
</gene>
<sequence>MRDAPARVLLVGAGVTSSIVARLLHGAAPQLEVHVWEKARGVGGRMSVARSDATGGRADMGAQYVTEVDGVAGAHRALYAELERAGVLLPMRASISGTRGADGGGQNWVAPAGLNAVAKALLRASGARVSLGRGVAAVERVVVARADGATAAKWRVSRVPRAARAPPAADADAADDAEDDIFDAVVLTMPVPQVLELGGAVADGLRERPDLLDRLRAVEYSARYALALFWAREDDAARSFVDRLPWDCRYVPKEEESAIVFVSRCAHKRRAATNDGGDANARDTAVEPPSFVVHSSVPFALAKLRDGADTAVVGTELLERVRALLPGLPPPADSRTQLWRFSQVRVPIHAERAAHALSADGEPPLLIAGDAFSAHGSRFDGCYESARDAAEQLLAQLGLDAARPGAPPSAL</sequence>
<accession>A0A8J5XWE8</accession>
<proteinExistence type="predicted"/>
<dbReference type="Gene3D" id="3.90.660.10">
    <property type="match status" value="1"/>
</dbReference>
<keyword evidence="3" id="KW-1185">Reference proteome</keyword>
<reference evidence="2" key="1">
    <citation type="submission" date="2021-05" db="EMBL/GenBank/DDBJ databases">
        <title>The genome of the haptophyte Pavlova lutheri (Diacronema luteri, Pavlovales) - a model for lipid biosynthesis in eukaryotic algae.</title>
        <authorList>
            <person name="Hulatt C.J."/>
            <person name="Posewitz M.C."/>
        </authorList>
    </citation>
    <scope>NUCLEOTIDE SEQUENCE</scope>
    <source>
        <strain evidence="2">NIVA-4/92</strain>
    </source>
</reference>
<dbReference type="InterPro" id="IPR002937">
    <property type="entry name" value="Amino_oxidase"/>
</dbReference>
<dbReference type="AlphaFoldDB" id="A0A8J5XWE8"/>
<dbReference type="Pfam" id="PF01593">
    <property type="entry name" value="Amino_oxidase"/>
    <property type="match status" value="1"/>
</dbReference>
<dbReference type="EMBL" id="JAGTXO010000005">
    <property type="protein sequence ID" value="KAG8467764.1"/>
    <property type="molecule type" value="Genomic_DNA"/>
</dbReference>
<dbReference type="GO" id="GO:0016651">
    <property type="term" value="F:oxidoreductase activity, acting on NAD(P)H"/>
    <property type="evidence" value="ECO:0007669"/>
    <property type="project" value="InterPro"/>
</dbReference>
<dbReference type="Gene3D" id="3.50.50.60">
    <property type="entry name" value="FAD/NAD(P)-binding domain"/>
    <property type="match status" value="1"/>
</dbReference>
<dbReference type="PANTHER" id="PTHR23357:SF1">
    <property type="entry name" value="RENALASE"/>
    <property type="match status" value="1"/>
</dbReference>
<comment type="caution">
    <text evidence="2">The sequence shown here is derived from an EMBL/GenBank/DDBJ whole genome shotgun (WGS) entry which is preliminary data.</text>
</comment>
<dbReference type="Proteomes" id="UP000751190">
    <property type="component" value="Unassembled WGS sequence"/>
</dbReference>
<evidence type="ECO:0000313" key="2">
    <source>
        <dbReference type="EMBL" id="KAG8467764.1"/>
    </source>
</evidence>
<protein>
    <recommendedName>
        <fullName evidence="1">Amine oxidase domain-containing protein</fullName>
    </recommendedName>
</protein>